<evidence type="ECO:0000256" key="1">
    <source>
        <dbReference type="SAM" id="MobiDB-lite"/>
    </source>
</evidence>
<feature type="compositionally biased region" description="Low complexity" evidence="1">
    <location>
        <begin position="9"/>
        <end position="25"/>
    </location>
</feature>
<name>A0A813HVG3_POLGL</name>
<protein>
    <submittedName>
        <fullName evidence="2">Uncharacterized protein</fullName>
    </submittedName>
</protein>
<evidence type="ECO:0000313" key="3">
    <source>
        <dbReference type="Proteomes" id="UP000654075"/>
    </source>
</evidence>
<dbReference type="AlphaFoldDB" id="A0A813HVG3"/>
<sequence length="172" mass="18177">ALVDEAFGTSAPRTTTAATTTTSAPGQSEMMSETAFPTTLVMCADDTEMSVLPAQDGAASAGEAAAEAAQDALEAYARPLVRWRVWGKRPAAEVCDPSERPPKRALRDLRAALGHSLSPPERGREVQVTGDGWGGGSGTYGAIVTEADDLTFTVIRTGGWEETHVLREHCIF</sequence>
<keyword evidence="3" id="KW-1185">Reference proteome</keyword>
<feature type="non-terminal residue" evidence="2">
    <location>
        <position position="172"/>
    </location>
</feature>
<organism evidence="2 3">
    <name type="scientific">Polarella glacialis</name>
    <name type="common">Dinoflagellate</name>
    <dbReference type="NCBI Taxonomy" id="89957"/>
    <lineage>
        <taxon>Eukaryota</taxon>
        <taxon>Sar</taxon>
        <taxon>Alveolata</taxon>
        <taxon>Dinophyceae</taxon>
        <taxon>Suessiales</taxon>
        <taxon>Suessiaceae</taxon>
        <taxon>Polarella</taxon>
    </lineage>
</organism>
<proteinExistence type="predicted"/>
<reference evidence="2" key="1">
    <citation type="submission" date="2021-02" db="EMBL/GenBank/DDBJ databases">
        <authorList>
            <person name="Dougan E. K."/>
            <person name="Rhodes N."/>
            <person name="Thang M."/>
            <person name="Chan C."/>
        </authorList>
    </citation>
    <scope>NUCLEOTIDE SEQUENCE</scope>
</reference>
<comment type="caution">
    <text evidence="2">The sequence shown here is derived from an EMBL/GenBank/DDBJ whole genome shotgun (WGS) entry which is preliminary data.</text>
</comment>
<dbReference type="Proteomes" id="UP000654075">
    <property type="component" value="Unassembled WGS sequence"/>
</dbReference>
<gene>
    <name evidence="2" type="ORF">PGLA1383_LOCUS56963</name>
</gene>
<feature type="region of interest" description="Disordered" evidence="1">
    <location>
        <begin position="1"/>
        <end position="30"/>
    </location>
</feature>
<accession>A0A813HVG3</accession>
<dbReference type="EMBL" id="CAJNNV010033162">
    <property type="protein sequence ID" value="CAE8642462.1"/>
    <property type="molecule type" value="Genomic_DNA"/>
</dbReference>
<evidence type="ECO:0000313" key="2">
    <source>
        <dbReference type="EMBL" id="CAE8642462.1"/>
    </source>
</evidence>